<dbReference type="Gene3D" id="2.60.40.790">
    <property type="match status" value="1"/>
</dbReference>
<dbReference type="InterPro" id="IPR008978">
    <property type="entry name" value="HSP20-like_chaperone"/>
</dbReference>
<proteinExistence type="inferred from homology"/>
<dbReference type="PROSITE" id="PS01031">
    <property type="entry name" value="SHSP"/>
    <property type="match status" value="1"/>
</dbReference>
<gene>
    <name evidence="4" type="ORF">PYCCODRAFT_1380687</name>
</gene>
<dbReference type="SUPFAM" id="SSF49764">
    <property type="entry name" value="HSP20-like chaperones"/>
    <property type="match status" value="1"/>
</dbReference>
<dbReference type="EMBL" id="KZ084086">
    <property type="protein sequence ID" value="OSD08793.1"/>
    <property type="molecule type" value="Genomic_DNA"/>
</dbReference>
<evidence type="ECO:0000256" key="2">
    <source>
        <dbReference type="RuleBase" id="RU003616"/>
    </source>
</evidence>
<dbReference type="OrthoDB" id="1431247at2759"/>
<dbReference type="CDD" id="cd06464">
    <property type="entry name" value="ACD_sHsps-like"/>
    <property type="match status" value="1"/>
</dbReference>
<evidence type="ECO:0000313" key="5">
    <source>
        <dbReference type="Proteomes" id="UP000193067"/>
    </source>
</evidence>
<dbReference type="STRING" id="1353009.A0A1Y2J7C2"/>
<comment type="similarity">
    <text evidence="1 2">Belongs to the small heat shock protein (HSP20) family.</text>
</comment>
<dbReference type="AlphaFoldDB" id="A0A1Y2J7C2"/>
<feature type="domain" description="SHSP" evidence="3">
    <location>
        <begin position="1"/>
        <end position="118"/>
    </location>
</feature>
<dbReference type="Pfam" id="PF00011">
    <property type="entry name" value="HSP20"/>
    <property type="match status" value="1"/>
</dbReference>
<protein>
    <recommendedName>
        <fullName evidence="3">SHSP domain-containing protein</fullName>
    </recommendedName>
</protein>
<sequence length="118" mass="13250">MRRYGIRADIHYNTEENVIIAVFELPGVKRNDLRITMSMCPFTRVRQINIAGISRPVLPSQGHGVRERKYGQFMRTLAVPPETKPKDVQITLEDGVLTLKIPGGTPAEAEEPQELAIP</sequence>
<dbReference type="Proteomes" id="UP000193067">
    <property type="component" value="Unassembled WGS sequence"/>
</dbReference>
<keyword evidence="5" id="KW-1185">Reference proteome</keyword>
<name>A0A1Y2J7C2_TRAC3</name>
<evidence type="ECO:0000313" key="4">
    <source>
        <dbReference type="EMBL" id="OSD08793.1"/>
    </source>
</evidence>
<evidence type="ECO:0000256" key="1">
    <source>
        <dbReference type="PROSITE-ProRule" id="PRU00285"/>
    </source>
</evidence>
<dbReference type="InterPro" id="IPR002068">
    <property type="entry name" value="A-crystallin/Hsp20_dom"/>
</dbReference>
<organism evidence="4 5">
    <name type="scientific">Trametes coccinea (strain BRFM310)</name>
    <name type="common">Pycnoporus coccineus</name>
    <dbReference type="NCBI Taxonomy" id="1353009"/>
    <lineage>
        <taxon>Eukaryota</taxon>
        <taxon>Fungi</taxon>
        <taxon>Dikarya</taxon>
        <taxon>Basidiomycota</taxon>
        <taxon>Agaricomycotina</taxon>
        <taxon>Agaricomycetes</taxon>
        <taxon>Polyporales</taxon>
        <taxon>Polyporaceae</taxon>
        <taxon>Trametes</taxon>
    </lineage>
</organism>
<accession>A0A1Y2J7C2</accession>
<reference evidence="4 5" key="1">
    <citation type="journal article" date="2015" name="Biotechnol. Biofuels">
        <title>Enhanced degradation of softwood versus hardwood by the white-rot fungus Pycnoporus coccineus.</title>
        <authorList>
            <person name="Couturier M."/>
            <person name="Navarro D."/>
            <person name="Chevret D."/>
            <person name="Henrissat B."/>
            <person name="Piumi F."/>
            <person name="Ruiz-Duenas F.J."/>
            <person name="Martinez A.T."/>
            <person name="Grigoriev I.V."/>
            <person name="Riley R."/>
            <person name="Lipzen A."/>
            <person name="Berrin J.G."/>
            <person name="Master E.R."/>
            <person name="Rosso M.N."/>
        </authorList>
    </citation>
    <scope>NUCLEOTIDE SEQUENCE [LARGE SCALE GENOMIC DNA]</scope>
    <source>
        <strain evidence="4 5">BRFM310</strain>
    </source>
</reference>
<evidence type="ECO:0000259" key="3">
    <source>
        <dbReference type="PROSITE" id="PS01031"/>
    </source>
</evidence>